<name>A0A1H6I0U0_9EURY</name>
<feature type="transmembrane region" description="Helical" evidence="9">
    <location>
        <begin position="258"/>
        <end position="275"/>
    </location>
</feature>
<evidence type="ECO:0000313" key="11">
    <source>
        <dbReference type="Proteomes" id="UP000199215"/>
    </source>
</evidence>
<sequence length="333" mass="35359">MSVETRSTGLDRVTGPILNAIIKHPVLVAVLTWLGVTALFFVLNPGVMSRPNIWGNIFRETALMGPVAIMVAVLMIGGDFDMTVGANYAMSAMFFITIVNQGIPPIVAILATLALGGAVGLMNGALVTFTGIHSFIITLGGWFSIRGALLLIFSGSASLNTDVSLLQIFSYEFGANFEALVLWMFLILFGALYLVHRTAYGNHLYAVGSDRDAARARGIRVTRTRLVAFTLTGMSAAFASLMHVARFGTARPILQTELPLMAIAAAVLGGCALFGGRGSPNAGFFGALTFGTFGAGLIAAGANSAWYQFFVGVVLVAAVVFNRHINTLRQEKR</sequence>
<dbReference type="AlphaFoldDB" id="A0A1H6I0U0"/>
<dbReference type="InterPro" id="IPR001851">
    <property type="entry name" value="ABC_transp_permease"/>
</dbReference>
<keyword evidence="5" id="KW-0762">Sugar transport</keyword>
<dbReference type="STRING" id="1267564.SAMN05192561_101858"/>
<evidence type="ECO:0000256" key="3">
    <source>
        <dbReference type="ARBA" id="ARBA00022475"/>
    </source>
</evidence>
<feature type="transmembrane region" description="Helical" evidence="9">
    <location>
        <begin position="282"/>
        <end position="300"/>
    </location>
</feature>
<evidence type="ECO:0000256" key="7">
    <source>
        <dbReference type="ARBA" id="ARBA00022989"/>
    </source>
</evidence>
<evidence type="ECO:0000256" key="4">
    <source>
        <dbReference type="ARBA" id="ARBA00022519"/>
    </source>
</evidence>
<keyword evidence="3" id="KW-1003">Cell membrane</keyword>
<reference evidence="10 11" key="1">
    <citation type="submission" date="2016-10" db="EMBL/GenBank/DDBJ databases">
        <authorList>
            <person name="de Groot N.N."/>
        </authorList>
    </citation>
    <scope>NUCLEOTIDE SEQUENCE [LARGE SCALE GENOMIC DNA]</scope>
    <source>
        <strain evidence="10 11">IBRC-M10418</strain>
    </source>
</reference>
<keyword evidence="8 9" id="KW-0472">Membrane</keyword>
<keyword evidence="2" id="KW-0813">Transport</keyword>
<evidence type="ECO:0000256" key="1">
    <source>
        <dbReference type="ARBA" id="ARBA00004651"/>
    </source>
</evidence>
<proteinExistence type="predicted"/>
<comment type="subcellular location">
    <subcellularLocation>
        <location evidence="1">Cell membrane</location>
        <topology evidence="1">Multi-pass membrane protein</topology>
    </subcellularLocation>
</comment>
<keyword evidence="6 9" id="KW-0812">Transmembrane</keyword>
<dbReference type="GO" id="GO:0022857">
    <property type="term" value="F:transmembrane transporter activity"/>
    <property type="evidence" value="ECO:0007669"/>
    <property type="project" value="InterPro"/>
</dbReference>
<evidence type="ECO:0000256" key="9">
    <source>
        <dbReference type="SAM" id="Phobius"/>
    </source>
</evidence>
<dbReference type="Proteomes" id="UP000199215">
    <property type="component" value="Unassembled WGS sequence"/>
</dbReference>
<feature type="transmembrane region" description="Helical" evidence="9">
    <location>
        <begin position="175"/>
        <end position="195"/>
    </location>
</feature>
<dbReference type="Pfam" id="PF02653">
    <property type="entry name" value="BPD_transp_2"/>
    <property type="match status" value="1"/>
</dbReference>
<dbReference type="RefSeq" id="WP_177167415.1">
    <property type="nucleotide sequence ID" value="NZ_FNWU01000001.1"/>
</dbReference>
<dbReference type="PANTHER" id="PTHR32196">
    <property type="entry name" value="ABC TRANSPORTER PERMEASE PROTEIN YPHD-RELATED-RELATED"/>
    <property type="match status" value="1"/>
</dbReference>
<keyword evidence="7 9" id="KW-1133">Transmembrane helix</keyword>
<dbReference type="GO" id="GO:0005886">
    <property type="term" value="C:plasma membrane"/>
    <property type="evidence" value="ECO:0007669"/>
    <property type="project" value="UniProtKB-SubCell"/>
</dbReference>
<evidence type="ECO:0000256" key="8">
    <source>
        <dbReference type="ARBA" id="ARBA00023136"/>
    </source>
</evidence>
<accession>A0A1H6I0U0</accession>
<feature type="transmembrane region" description="Helical" evidence="9">
    <location>
        <begin position="63"/>
        <end position="80"/>
    </location>
</feature>
<evidence type="ECO:0000256" key="2">
    <source>
        <dbReference type="ARBA" id="ARBA00022448"/>
    </source>
</evidence>
<protein>
    <submittedName>
        <fullName evidence="10">Monosaccharide ABC transporter membrane protein, CUT2 family</fullName>
    </submittedName>
</protein>
<gene>
    <name evidence="10" type="ORF">SAMN05192561_101858</name>
</gene>
<feature type="transmembrane region" description="Helical" evidence="9">
    <location>
        <begin position="226"/>
        <end position="246"/>
    </location>
</feature>
<keyword evidence="11" id="KW-1185">Reference proteome</keyword>
<evidence type="ECO:0000313" key="10">
    <source>
        <dbReference type="EMBL" id="SEH42071.1"/>
    </source>
</evidence>
<dbReference type="PANTHER" id="PTHR32196:SF32">
    <property type="entry name" value="XYLOSE TRANSPORT SYSTEM PERMEASE PROTEIN XYLH"/>
    <property type="match status" value="1"/>
</dbReference>
<feature type="transmembrane region" description="Helical" evidence="9">
    <location>
        <begin position="121"/>
        <end position="142"/>
    </location>
</feature>
<feature type="transmembrane region" description="Helical" evidence="9">
    <location>
        <begin position="21"/>
        <end position="43"/>
    </location>
</feature>
<dbReference type="OrthoDB" id="340099at2157"/>
<feature type="transmembrane region" description="Helical" evidence="9">
    <location>
        <begin position="92"/>
        <end position="115"/>
    </location>
</feature>
<evidence type="ECO:0000256" key="5">
    <source>
        <dbReference type="ARBA" id="ARBA00022597"/>
    </source>
</evidence>
<dbReference type="CDD" id="cd06579">
    <property type="entry name" value="TM_PBP1_transp_AraH_like"/>
    <property type="match status" value="1"/>
</dbReference>
<organism evidence="10 11">
    <name type="scientific">Halopenitus malekzadehii</name>
    <dbReference type="NCBI Taxonomy" id="1267564"/>
    <lineage>
        <taxon>Archaea</taxon>
        <taxon>Methanobacteriati</taxon>
        <taxon>Methanobacteriota</taxon>
        <taxon>Stenosarchaea group</taxon>
        <taxon>Halobacteria</taxon>
        <taxon>Halobacteriales</taxon>
        <taxon>Haloferacaceae</taxon>
        <taxon>Halopenitus</taxon>
    </lineage>
</organism>
<evidence type="ECO:0000256" key="6">
    <source>
        <dbReference type="ARBA" id="ARBA00022692"/>
    </source>
</evidence>
<dbReference type="EMBL" id="FNWU01000001">
    <property type="protein sequence ID" value="SEH42071.1"/>
    <property type="molecule type" value="Genomic_DNA"/>
</dbReference>
<feature type="transmembrane region" description="Helical" evidence="9">
    <location>
        <begin position="306"/>
        <end position="325"/>
    </location>
</feature>
<keyword evidence="4" id="KW-0997">Cell inner membrane</keyword>